<dbReference type="EMBL" id="OZ034819">
    <property type="protein sequence ID" value="CAL1398369.1"/>
    <property type="molecule type" value="Genomic_DNA"/>
</dbReference>
<proteinExistence type="predicted"/>
<name>A0AAV2FJ99_9ROSI</name>
<reference evidence="2 3" key="1">
    <citation type="submission" date="2024-04" db="EMBL/GenBank/DDBJ databases">
        <authorList>
            <person name="Fracassetti M."/>
        </authorList>
    </citation>
    <scope>NUCLEOTIDE SEQUENCE [LARGE SCALE GENOMIC DNA]</scope>
</reference>
<dbReference type="Proteomes" id="UP001497516">
    <property type="component" value="Chromosome 6"/>
</dbReference>
<feature type="signal peptide" evidence="1">
    <location>
        <begin position="1"/>
        <end position="18"/>
    </location>
</feature>
<protein>
    <submittedName>
        <fullName evidence="2">Uncharacterized protein</fullName>
    </submittedName>
</protein>
<dbReference type="AlphaFoldDB" id="A0AAV2FJ99"/>
<keyword evidence="3" id="KW-1185">Reference proteome</keyword>
<evidence type="ECO:0000313" key="2">
    <source>
        <dbReference type="EMBL" id="CAL1398369.1"/>
    </source>
</evidence>
<evidence type="ECO:0000256" key="1">
    <source>
        <dbReference type="SAM" id="SignalP"/>
    </source>
</evidence>
<evidence type="ECO:0000313" key="3">
    <source>
        <dbReference type="Proteomes" id="UP001497516"/>
    </source>
</evidence>
<accession>A0AAV2FJ99</accession>
<gene>
    <name evidence="2" type="ORF">LTRI10_LOCUS38604</name>
</gene>
<keyword evidence="1" id="KW-0732">Signal</keyword>
<feature type="chain" id="PRO_5043898184" evidence="1">
    <location>
        <begin position="19"/>
        <end position="270"/>
    </location>
</feature>
<sequence length="270" mass="28589">MSWPSVSFCLFGFRLVEAVMSIVALEVWTLESDFRVGVGRRLRITESVRRRRETGGDSAAGGLREGGEQDRAVRLRASADQCLLSVDVAVLGAPAVELWRRSHSRVGSRCAASVGSRNSESAAPFPSGLSRDFVNSAPRFSSQVAPRRRGADDGGGGYWAGGSGTGLAVVTGLAVGVGPLSSARGAAEQALPPWAQEAQSNIGLRLSGWAAGLIYSEFRSVIRNFGSVQTNLISEMSPSCSRISNLTTNISVLVGFYSVRFGKTEPNAHP</sequence>
<organism evidence="2 3">
    <name type="scientific">Linum trigynum</name>
    <dbReference type="NCBI Taxonomy" id="586398"/>
    <lineage>
        <taxon>Eukaryota</taxon>
        <taxon>Viridiplantae</taxon>
        <taxon>Streptophyta</taxon>
        <taxon>Embryophyta</taxon>
        <taxon>Tracheophyta</taxon>
        <taxon>Spermatophyta</taxon>
        <taxon>Magnoliopsida</taxon>
        <taxon>eudicotyledons</taxon>
        <taxon>Gunneridae</taxon>
        <taxon>Pentapetalae</taxon>
        <taxon>rosids</taxon>
        <taxon>fabids</taxon>
        <taxon>Malpighiales</taxon>
        <taxon>Linaceae</taxon>
        <taxon>Linum</taxon>
    </lineage>
</organism>